<dbReference type="RefSeq" id="WP_394849805.1">
    <property type="nucleotide sequence ID" value="NZ_CP089982.1"/>
</dbReference>
<keyword evidence="2" id="KW-1185">Reference proteome</keyword>
<evidence type="ECO:0000313" key="2">
    <source>
        <dbReference type="Proteomes" id="UP001379533"/>
    </source>
</evidence>
<dbReference type="InterPro" id="IPR009776">
    <property type="entry name" value="Spore_0_M"/>
</dbReference>
<dbReference type="Pfam" id="PF07070">
    <property type="entry name" value="Spo0M"/>
    <property type="match status" value="1"/>
</dbReference>
<dbReference type="Pfam" id="PF13646">
    <property type="entry name" value="HEAT_2"/>
    <property type="match status" value="2"/>
</dbReference>
<protein>
    <submittedName>
        <fullName evidence="1">HEAT repeat domain-containing protein</fullName>
    </submittedName>
</protein>
<gene>
    <name evidence="1" type="ORF">LZC95_20400</name>
</gene>
<dbReference type="InterPro" id="IPR016024">
    <property type="entry name" value="ARM-type_fold"/>
</dbReference>
<dbReference type="EMBL" id="CP089982">
    <property type="protein sequence ID" value="WXA99171.1"/>
    <property type="molecule type" value="Genomic_DNA"/>
</dbReference>
<organism evidence="1 2">
    <name type="scientific">Pendulispora brunnea</name>
    <dbReference type="NCBI Taxonomy" id="2905690"/>
    <lineage>
        <taxon>Bacteria</taxon>
        <taxon>Pseudomonadati</taxon>
        <taxon>Myxococcota</taxon>
        <taxon>Myxococcia</taxon>
        <taxon>Myxococcales</taxon>
        <taxon>Sorangiineae</taxon>
        <taxon>Pendulisporaceae</taxon>
        <taxon>Pendulispora</taxon>
    </lineage>
</organism>
<evidence type="ECO:0000313" key="1">
    <source>
        <dbReference type="EMBL" id="WXA99171.1"/>
    </source>
</evidence>
<dbReference type="Gene3D" id="1.25.10.10">
    <property type="entry name" value="Leucine-rich Repeat Variant"/>
    <property type="match status" value="2"/>
</dbReference>
<sequence length="525" mass="58186">MGLLHSIFGGGTELLLNVDNQVASLGSIIGGRIVLSGGAKPRQLTELIVKLCSVEMYTVEGESEPRVDIEVLESQRVAAGIQLAAGAKVPFTFRLRVPDDLEPSARLERTSYQVMATADIPGVVDPEANVQVTIVEASEHEARPLTLQEIVQLFPDLHSPDEERLCEALRGFYNACFNDGPQLMEGEQLIGYHMMNGTPRVRHLALQAWAHLVDNRVQPQHLHVLYSLANSPGLDEDMFTEVIVAAAKFAEEGALPLVQQLAVHPDPEVRERVAWNLYSRAAEKFPGKRELLLQLSQDASPAVRAEAVRGLSQFVDEQGLAQWLVQRAESDPEPEVQAAGIKALHLGSHHGLLDFSLAVYEKHLQNPHPLVRKEIAYGVSYIPADAVQRTAAIVQRLAQDPEESVRDALAEEFADMSDTPQLLPVVQYMAQHDPSPKVRRRALGSMGALMQPKEAAAYYGQCLAQARGEDDLWPIIYGLCEHARWPEVQPILSHIGQLPYPDIANAAREAMTMPAWRFRQQFRPW</sequence>
<name>A0ABZ2KS69_9BACT</name>
<reference evidence="1 2" key="1">
    <citation type="submission" date="2021-12" db="EMBL/GenBank/DDBJ databases">
        <title>Discovery of the Pendulisporaceae a myxobacterial family with distinct sporulation behavior and unique specialized metabolism.</title>
        <authorList>
            <person name="Garcia R."/>
            <person name="Popoff A."/>
            <person name="Bader C.D."/>
            <person name="Loehr J."/>
            <person name="Walesch S."/>
            <person name="Walt C."/>
            <person name="Boldt J."/>
            <person name="Bunk B."/>
            <person name="Haeckl F.J.F.P.J."/>
            <person name="Gunesch A.P."/>
            <person name="Birkelbach J."/>
            <person name="Nuebel U."/>
            <person name="Pietschmann T."/>
            <person name="Bach T."/>
            <person name="Mueller R."/>
        </authorList>
    </citation>
    <scope>NUCLEOTIDE SEQUENCE [LARGE SCALE GENOMIC DNA]</scope>
    <source>
        <strain evidence="1 2">MSr12523</strain>
    </source>
</reference>
<accession>A0ABZ2KS69</accession>
<dbReference type="SUPFAM" id="SSF48371">
    <property type="entry name" value="ARM repeat"/>
    <property type="match status" value="1"/>
</dbReference>
<dbReference type="InterPro" id="IPR011989">
    <property type="entry name" value="ARM-like"/>
</dbReference>
<dbReference type="Proteomes" id="UP001379533">
    <property type="component" value="Chromosome"/>
</dbReference>
<proteinExistence type="predicted"/>